<evidence type="ECO:0000313" key="11">
    <source>
        <dbReference type="EMBL" id="GGE43464.1"/>
    </source>
</evidence>
<dbReference type="Gene3D" id="3.40.50.300">
    <property type="entry name" value="P-loop containing nucleotide triphosphate hydrolases"/>
    <property type="match status" value="1"/>
</dbReference>
<evidence type="ECO:0000313" key="12">
    <source>
        <dbReference type="Proteomes" id="UP000628775"/>
    </source>
</evidence>
<comment type="caution">
    <text evidence="11">The sequence shown here is derived from an EMBL/GenBank/DDBJ whole genome shotgun (WGS) entry which is preliminary data.</text>
</comment>
<feature type="domain" description="DNA polymerase III delta N-terminal" evidence="9">
    <location>
        <begin position="14"/>
        <end position="139"/>
    </location>
</feature>
<dbReference type="InterPro" id="IPR027417">
    <property type="entry name" value="P-loop_NTPase"/>
</dbReference>
<dbReference type="Gene3D" id="1.10.8.60">
    <property type="match status" value="1"/>
</dbReference>
<dbReference type="GO" id="GO:0003677">
    <property type="term" value="F:DNA binding"/>
    <property type="evidence" value="ECO:0007669"/>
    <property type="project" value="InterPro"/>
</dbReference>
<keyword evidence="6" id="KW-0239">DNA-directed DNA polymerase</keyword>
<feature type="domain" description="DNA polymerase III delta subunit-like C-terminal" evidence="10">
    <location>
        <begin position="212"/>
        <end position="331"/>
    </location>
</feature>
<evidence type="ECO:0000256" key="5">
    <source>
        <dbReference type="ARBA" id="ARBA00022705"/>
    </source>
</evidence>
<evidence type="ECO:0000256" key="6">
    <source>
        <dbReference type="ARBA" id="ARBA00022932"/>
    </source>
</evidence>
<keyword evidence="5" id="KW-0235">DNA replication</keyword>
<dbReference type="EC" id="2.7.7.7" evidence="1"/>
<evidence type="ECO:0000259" key="10">
    <source>
        <dbReference type="Pfam" id="PF21694"/>
    </source>
</evidence>
<evidence type="ECO:0000256" key="2">
    <source>
        <dbReference type="ARBA" id="ARBA00017703"/>
    </source>
</evidence>
<dbReference type="NCBIfam" id="TIGR01128">
    <property type="entry name" value="holA"/>
    <property type="match status" value="1"/>
</dbReference>
<evidence type="ECO:0000259" key="9">
    <source>
        <dbReference type="Pfam" id="PF06144"/>
    </source>
</evidence>
<dbReference type="Proteomes" id="UP000628775">
    <property type="component" value="Unassembled WGS sequence"/>
</dbReference>
<accession>A0A8J2YHM6</accession>
<keyword evidence="12" id="KW-1185">Reference proteome</keyword>
<comment type="similarity">
    <text evidence="7">Belongs to the DNA polymerase HolA subunit family.</text>
</comment>
<keyword evidence="4" id="KW-0548">Nucleotidyltransferase</keyword>
<dbReference type="RefSeq" id="WP_188693809.1">
    <property type="nucleotide sequence ID" value="NZ_BMIR01000009.1"/>
</dbReference>
<protein>
    <recommendedName>
        <fullName evidence="2">DNA polymerase III subunit delta</fullName>
        <ecNumber evidence="1">2.7.7.7</ecNumber>
    </recommendedName>
</protein>
<comment type="catalytic activity">
    <reaction evidence="8">
        <text>DNA(n) + a 2'-deoxyribonucleoside 5'-triphosphate = DNA(n+1) + diphosphate</text>
        <dbReference type="Rhea" id="RHEA:22508"/>
        <dbReference type="Rhea" id="RHEA-COMP:17339"/>
        <dbReference type="Rhea" id="RHEA-COMP:17340"/>
        <dbReference type="ChEBI" id="CHEBI:33019"/>
        <dbReference type="ChEBI" id="CHEBI:61560"/>
        <dbReference type="ChEBI" id="CHEBI:173112"/>
        <dbReference type="EC" id="2.7.7.7"/>
    </reaction>
</comment>
<dbReference type="Gene3D" id="1.20.272.10">
    <property type="match status" value="1"/>
</dbReference>
<dbReference type="AlphaFoldDB" id="A0A8J2YHM6"/>
<evidence type="ECO:0000256" key="4">
    <source>
        <dbReference type="ARBA" id="ARBA00022695"/>
    </source>
</evidence>
<proteinExistence type="inferred from homology"/>
<dbReference type="InterPro" id="IPR008921">
    <property type="entry name" value="DNA_pol3_clamp-load_cplx_C"/>
</dbReference>
<reference evidence="11" key="2">
    <citation type="submission" date="2020-09" db="EMBL/GenBank/DDBJ databases">
        <authorList>
            <person name="Sun Q."/>
            <person name="Zhou Y."/>
        </authorList>
    </citation>
    <scope>NUCLEOTIDE SEQUENCE</scope>
    <source>
        <strain evidence="11">CGMCC 1.15371</strain>
    </source>
</reference>
<dbReference type="EMBL" id="BMIR01000009">
    <property type="protein sequence ID" value="GGE43464.1"/>
    <property type="molecule type" value="Genomic_DNA"/>
</dbReference>
<sequence length="335" mass="38292">MTDLKITTPLAPVYVLYGTEAYLLQTLRQQIIQFALARDEQAFDMSTYNMEEQPVELAVEDANTLPFMSEKRVVLLDNCFFLTGDTKKRKVEHHLEQLADYVASPSPDTVMILIAPYEKLDKRKKLVKSLEKEAKVFELNTLTDQMLYQILSDEAQQHSVEYTKAAHNRLLAVSGTNTSILVNEVKKLSLYAEGRQAIDERLVEQLASRTLESDVFAMVDRIMHRDAQGAFRILSDLFQQKEEPVKLLALIMRQFRITFQTDLYQKQGFMQKQIASRLKLHPYAIKIAGEQTKQYGEQALKKALILCSDTDVAIKTGQIDKMVGLQLLIQKLVSL</sequence>
<evidence type="ECO:0000256" key="3">
    <source>
        <dbReference type="ARBA" id="ARBA00022679"/>
    </source>
</evidence>
<dbReference type="Pfam" id="PF06144">
    <property type="entry name" value="DNA_pol3_delta"/>
    <property type="match status" value="1"/>
</dbReference>
<dbReference type="InterPro" id="IPR005790">
    <property type="entry name" value="DNA_polIII_delta"/>
</dbReference>
<reference evidence="11" key="1">
    <citation type="journal article" date="2014" name="Int. J. Syst. Evol. Microbiol.">
        <title>Complete genome sequence of Corynebacterium casei LMG S-19264T (=DSM 44701T), isolated from a smear-ripened cheese.</title>
        <authorList>
            <consortium name="US DOE Joint Genome Institute (JGI-PGF)"/>
            <person name="Walter F."/>
            <person name="Albersmeier A."/>
            <person name="Kalinowski J."/>
            <person name="Ruckert C."/>
        </authorList>
    </citation>
    <scope>NUCLEOTIDE SEQUENCE</scope>
    <source>
        <strain evidence="11">CGMCC 1.15371</strain>
    </source>
</reference>
<evidence type="ECO:0000256" key="1">
    <source>
        <dbReference type="ARBA" id="ARBA00012417"/>
    </source>
</evidence>
<name>A0A8J2YHM6_9BACL</name>
<dbReference type="SUPFAM" id="SSF52540">
    <property type="entry name" value="P-loop containing nucleoside triphosphate hydrolases"/>
    <property type="match status" value="1"/>
</dbReference>
<dbReference type="InterPro" id="IPR048466">
    <property type="entry name" value="DNA_pol3_delta-like_C"/>
</dbReference>
<dbReference type="SUPFAM" id="SSF48019">
    <property type="entry name" value="post-AAA+ oligomerization domain-like"/>
    <property type="match status" value="1"/>
</dbReference>
<evidence type="ECO:0000256" key="8">
    <source>
        <dbReference type="ARBA" id="ARBA00049244"/>
    </source>
</evidence>
<dbReference type="GO" id="GO:0003887">
    <property type="term" value="F:DNA-directed DNA polymerase activity"/>
    <property type="evidence" value="ECO:0007669"/>
    <property type="project" value="UniProtKB-KW"/>
</dbReference>
<dbReference type="InterPro" id="IPR010372">
    <property type="entry name" value="DNA_pol3_delta_N"/>
</dbReference>
<gene>
    <name evidence="11" type="primary">holA</name>
    <name evidence="11" type="ORF">GCM10011391_22810</name>
</gene>
<dbReference type="GO" id="GO:0006261">
    <property type="term" value="P:DNA-templated DNA replication"/>
    <property type="evidence" value="ECO:0007669"/>
    <property type="project" value="TreeGrafter"/>
</dbReference>
<dbReference type="PANTHER" id="PTHR34388">
    <property type="entry name" value="DNA POLYMERASE III SUBUNIT DELTA"/>
    <property type="match status" value="1"/>
</dbReference>
<organism evidence="11 12">
    <name type="scientific">Pullulanibacillus camelliae</name>
    <dbReference type="NCBI Taxonomy" id="1707096"/>
    <lineage>
        <taxon>Bacteria</taxon>
        <taxon>Bacillati</taxon>
        <taxon>Bacillota</taxon>
        <taxon>Bacilli</taxon>
        <taxon>Bacillales</taxon>
        <taxon>Sporolactobacillaceae</taxon>
        <taxon>Pullulanibacillus</taxon>
    </lineage>
</organism>
<keyword evidence="3" id="KW-0808">Transferase</keyword>
<dbReference type="PANTHER" id="PTHR34388:SF1">
    <property type="entry name" value="DNA POLYMERASE III SUBUNIT DELTA"/>
    <property type="match status" value="1"/>
</dbReference>
<dbReference type="Pfam" id="PF21694">
    <property type="entry name" value="DNA_pol3_delta_C"/>
    <property type="match status" value="1"/>
</dbReference>
<dbReference type="GO" id="GO:0009360">
    <property type="term" value="C:DNA polymerase III complex"/>
    <property type="evidence" value="ECO:0007669"/>
    <property type="project" value="InterPro"/>
</dbReference>
<evidence type="ECO:0000256" key="7">
    <source>
        <dbReference type="ARBA" id="ARBA00034754"/>
    </source>
</evidence>